<dbReference type="GO" id="GO:0005737">
    <property type="term" value="C:cytoplasm"/>
    <property type="evidence" value="ECO:0007669"/>
    <property type="project" value="TreeGrafter"/>
</dbReference>
<evidence type="ECO:0000313" key="12">
    <source>
        <dbReference type="Proteomes" id="UP000567067"/>
    </source>
</evidence>
<evidence type="ECO:0000259" key="10">
    <source>
        <dbReference type="Pfam" id="PF13793"/>
    </source>
</evidence>
<dbReference type="AlphaFoldDB" id="A0A7W3XT36"/>
<evidence type="ECO:0000313" key="11">
    <source>
        <dbReference type="EMBL" id="MBA9087200.1"/>
    </source>
</evidence>
<keyword evidence="6" id="KW-0067">ATP-binding</keyword>
<dbReference type="NCBIfam" id="TIGR01251">
    <property type="entry name" value="ribP_PPkin"/>
    <property type="match status" value="1"/>
</dbReference>
<comment type="catalytic activity">
    <reaction evidence="7">
        <text>D-ribose 5-phosphate + ATP = 5-phospho-alpha-D-ribose 1-diphosphate + AMP + H(+)</text>
        <dbReference type="Rhea" id="RHEA:15609"/>
        <dbReference type="ChEBI" id="CHEBI:15378"/>
        <dbReference type="ChEBI" id="CHEBI:30616"/>
        <dbReference type="ChEBI" id="CHEBI:58017"/>
        <dbReference type="ChEBI" id="CHEBI:78346"/>
        <dbReference type="ChEBI" id="CHEBI:456215"/>
        <dbReference type="EC" id="2.7.6.1"/>
    </reaction>
</comment>
<evidence type="ECO:0000256" key="1">
    <source>
        <dbReference type="ARBA" id="ARBA00013247"/>
    </source>
</evidence>
<dbReference type="Pfam" id="PF13793">
    <property type="entry name" value="Pribosyltran_N"/>
    <property type="match status" value="1"/>
</dbReference>
<dbReference type="SUPFAM" id="SSF53271">
    <property type="entry name" value="PRTase-like"/>
    <property type="match status" value="2"/>
</dbReference>
<evidence type="ECO:0000256" key="2">
    <source>
        <dbReference type="ARBA" id="ARBA00022679"/>
    </source>
</evidence>
<evidence type="ECO:0000256" key="5">
    <source>
        <dbReference type="ARBA" id="ARBA00022777"/>
    </source>
</evidence>
<evidence type="ECO:0000256" key="3">
    <source>
        <dbReference type="ARBA" id="ARBA00022727"/>
    </source>
</evidence>
<dbReference type="InterPro" id="IPR029099">
    <property type="entry name" value="Pribosyltran_N"/>
</dbReference>
<dbReference type="InterPro" id="IPR005946">
    <property type="entry name" value="Rib-P_diPkinase"/>
</dbReference>
<keyword evidence="5 11" id="KW-0418">Kinase</keyword>
<accession>A0A7W3XT36</accession>
<dbReference type="InterPro" id="IPR000836">
    <property type="entry name" value="PRTase_dom"/>
</dbReference>
<dbReference type="GO" id="GO:0002189">
    <property type="term" value="C:ribose phosphate diphosphokinase complex"/>
    <property type="evidence" value="ECO:0007669"/>
    <property type="project" value="TreeGrafter"/>
</dbReference>
<keyword evidence="12" id="KW-1185">Reference proteome</keyword>
<dbReference type="Proteomes" id="UP000567067">
    <property type="component" value="Unassembled WGS sequence"/>
</dbReference>
<dbReference type="GO" id="GO:0006015">
    <property type="term" value="P:5-phosphoribose 1-diphosphate biosynthetic process"/>
    <property type="evidence" value="ECO:0007669"/>
    <property type="project" value="TreeGrafter"/>
</dbReference>
<dbReference type="GO" id="GO:0005524">
    <property type="term" value="F:ATP binding"/>
    <property type="evidence" value="ECO:0007669"/>
    <property type="project" value="UniProtKB-KW"/>
</dbReference>
<dbReference type="EC" id="2.7.6.1" evidence="1"/>
<keyword evidence="2 11" id="KW-0808">Transferase</keyword>
<dbReference type="Gene3D" id="3.40.50.2020">
    <property type="match status" value="2"/>
</dbReference>
<evidence type="ECO:0000256" key="7">
    <source>
        <dbReference type="ARBA" id="ARBA00049535"/>
    </source>
</evidence>
<dbReference type="RefSeq" id="WP_182537958.1">
    <property type="nucleotide sequence ID" value="NZ_JACJIP010000027.1"/>
</dbReference>
<comment type="caution">
    <text evidence="11">The sequence shown here is derived from an EMBL/GenBank/DDBJ whole genome shotgun (WGS) entry which is preliminary data.</text>
</comment>
<evidence type="ECO:0000259" key="9">
    <source>
        <dbReference type="Pfam" id="PF00156"/>
    </source>
</evidence>
<sequence>MHKVWLGPSASHYEGALSRYPEIKLVDSSIRYFPDGESCIKLEEDVRNEDVIVLQNTAPPQDLNLRHLYQMVDVLRHNRARTITCIVPYLAYSRQDRRTHSGEPFSAEIVIRTLAMLGADTLATVELHNPKMDISTTMKLVNLSTDNLFVKWINHLTLERPVLVAPDKGSHKRIQKIAQIVDIPCVCLEKYKKADGETWYEENGELDLHSRHAIIIDDLCSSGSTLIPLCKYLTDIGIVSVNYGVTHFFANSFQLKQKIGADLKIYCTDTVPTDDSNISIEQLLFSFITKEWRIIS</sequence>
<reference evidence="11 12" key="1">
    <citation type="submission" date="2020-08" db="EMBL/GenBank/DDBJ databases">
        <title>Genomic Encyclopedia of Type Strains, Phase III (KMG-III): the genomes of soil and plant-associated and newly described type strains.</title>
        <authorList>
            <person name="Whitman W."/>
        </authorList>
    </citation>
    <scope>NUCLEOTIDE SEQUENCE [LARGE SCALE GENOMIC DNA]</scope>
    <source>
        <strain evidence="11 12">CECT 8693</strain>
    </source>
</reference>
<dbReference type="GO" id="GO:0004749">
    <property type="term" value="F:ribose phosphate diphosphokinase activity"/>
    <property type="evidence" value="ECO:0007669"/>
    <property type="project" value="UniProtKB-EC"/>
</dbReference>
<gene>
    <name evidence="11" type="ORF">FHR92_003682</name>
</gene>
<evidence type="ECO:0000256" key="6">
    <source>
        <dbReference type="ARBA" id="ARBA00022840"/>
    </source>
</evidence>
<dbReference type="Pfam" id="PF00156">
    <property type="entry name" value="Pribosyltran"/>
    <property type="match status" value="1"/>
</dbReference>
<evidence type="ECO:0000256" key="8">
    <source>
        <dbReference type="RuleBase" id="RU004324"/>
    </source>
</evidence>
<proteinExistence type="inferred from homology"/>
<feature type="domain" description="Ribose-phosphate pyrophosphokinase N-terminal" evidence="10">
    <location>
        <begin position="16"/>
        <end position="118"/>
    </location>
</feature>
<dbReference type="PANTHER" id="PTHR10210:SF32">
    <property type="entry name" value="RIBOSE-PHOSPHATE PYROPHOSPHOKINASE 2"/>
    <property type="match status" value="1"/>
</dbReference>
<evidence type="ECO:0000256" key="4">
    <source>
        <dbReference type="ARBA" id="ARBA00022741"/>
    </source>
</evidence>
<dbReference type="EMBL" id="JACJIP010000027">
    <property type="protein sequence ID" value="MBA9087200.1"/>
    <property type="molecule type" value="Genomic_DNA"/>
</dbReference>
<feature type="domain" description="Phosphoribosyltransferase" evidence="9">
    <location>
        <begin position="151"/>
        <end position="246"/>
    </location>
</feature>
<protein>
    <recommendedName>
        <fullName evidence="1">ribose-phosphate diphosphokinase</fullName>
        <ecNumber evidence="1">2.7.6.1</ecNumber>
    </recommendedName>
</protein>
<dbReference type="CDD" id="cd06223">
    <property type="entry name" value="PRTases_typeI"/>
    <property type="match status" value="1"/>
</dbReference>
<name>A0A7W3XT36_9BACL</name>
<comment type="similarity">
    <text evidence="8">Belongs to the ribose-phosphate pyrophosphokinase family.</text>
</comment>
<dbReference type="PANTHER" id="PTHR10210">
    <property type="entry name" value="RIBOSE-PHOSPHATE DIPHOSPHOKINASE FAMILY MEMBER"/>
    <property type="match status" value="1"/>
</dbReference>
<keyword evidence="3 8" id="KW-0545">Nucleotide biosynthesis</keyword>
<dbReference type="GO" id="GO:0016301">
    <property type="term" value="F:kinase activity"/>
    <property type="evidence" value="ECO:0007669"/>
    <property type="project" value="UniProtKB-KW"/>
</dbReference>
<dbReference type="SMART" id="SM01400">
    <property type="entry name" value="Pribosyltran_N"/>
    <property type="match status" value="1"/>
</dbReference>
<dbReference type="GO" id="GO:0006164">
    <property type="term" value="P:purine nucleotide biosynthetic process"/>
    <property type="evidence" value="ECO:0007669"/>
    <property type="project" value="TreeGrafter"/>
</dbReference>
<keyword evidence="4" id="KW-0547">Nucleotide-binding</keyword>
<dbReference type="GO" id="GO:0000287">
    <property type="term" value="F:magnesium ion binding"/>
    <property type="evidence" value="ECO:0007669"/>
    <property type="project" value="InterPro"/>
</dbReference>
<organism evidence="11 12">
    <name type="scientific">Fontibacillus solani</name>
    <dbReference type="NCBI Taxonomy" id="1572857"/>
    <lineage>
        <taxon>Bacteria</taxon>
        <taxon>Bacillati</taxon>
        <taxon>Bacillota</taxon>
        <taxon>Bacilli</taxon>
        <taxon>Bacillales</taxon>
        <taxon>Paenibacillaceae</taxon>
        <taxon>Fontibacillus</taxon>
    </lineage>
</organism>
<dbReference type="InterPro" id="IPR029057">
    <property type="entry name" value="PRTase-like"/>
</dbReference>
<dbReference type="FunFam" id="3.40.50.2020:FF:000014">
    <property type="entry name" value="Ribose-phosphate pyrophosphokinase 1"/>
    <property type="match status" value="1"/>
</dbReference>